<keyword evidence="1" id="KW-0732">Signal</keyword>
<reference evidence="3 4" key="1">
    <citation type="submission" date="2016-03" db="EMBL/GenBank/DDBJ databases">
        <title>Comparative genomics of Pseudogymnoascus destructans, the fungus causing white-nose syndrome of bats.</title>
        <authorList>
            <person name="Palmer J.M."/>
            <person name="Drees K.P."/>
            <person name="Foster J.T."/>
            <person name="Lindner D.L."/>
        </authorList>
    </citation>
    <scope>NUCLEOTIDE SEQUENCE [LARGE SCALE GENOMIC DNA]</scope>
    <source>
        <strain evidence="3 4">UAMH 10579</strain>
    </source>
</reference>
<evidence type="ECO:0000313" key="3">
    <source>
        <dbReference type="EMBL" id="OBU01446.2"/>
    </source>
</evidence>
<reference evidence="4" key="2">
    <citation type="journal article" date="2018" name="Nat. Commun.">
        <title>Extreme sensitivity to ultraviolet light in the fungal pathogen causing white-nose syndrome of bats.</title>
        <authorList>
            <person name="Palmer J.M."/>
            <person name="Drees K.P."/>
            <person name="Foster J.T."/>
            <person name="Lindner D.L."/>
        </authorList>
    </citation>
    <scope>NUCLEOTIDE SEQUENCE [LARGE SCALE GENOMIC DNA]</scope>
    <source>
        <strain evidence="4">UAMH 10579</strain>
    </source>
</reference>
<dbReference type="Pfam" id="PF26157">
    <property type="entry name" value="SGL_GH162"/>
    <property type="match status" value="1"/>
</dbReference>
<name>A0A2P2SYR5_9PEZI</name>
<keyword evidence="4" id="KW-1185">Reference proteome</keyword>
<dbReference type="Proteomes" id="UP000091956">
    <property type="component" value="Unassembled WGS sequence"/>
</dbReference>
<dbReference type="GeneID" id="28833578"/>
<dbReference type="AlphaFoldDB" id="A0A2P2SYR5"/>
<protein>
    <recommendedName>
        <fullName evidence="2">Endo-beta-1,2-glucanase SGL domain-containing protein</fullName>
    </recommendedName>
</protein>
<feature type="chain" id="PRO_5015177624" description="Endo-beta-1,2-glucanase SGL domain-containing protein" evidence="1">
    <location>
        <begin position="22"/>
        <end position="529"/>
    </location>
</feature>
<gene>
    <name evidence="3" type="ORF">VE01_00192</name>
</gene>
<dbReference type="EMBL" id="KV460206">
    <property type="protein sequence ID" value="OBU01446.2"/>
    <property type="molecule type" value="Genomic_DNA"/>
</dbReference>
<feature type="signal peptide" evidence="1">
    <location>
        <begin position="1"/>
        <end position="21"/>
    </location>
</feature>
<proteinExistence type="predicted"/>
<evidence type="ECO:0000313" key="4">
    <source>
        <dbReference type="Proteomes" id="UP000091956"/>
    </source>
</evidence>
<dbReference type="InterPro" id="IPR058773">
    <property type="entry name" value="SGL_GH162"/>
</dbReference>
<evidence type="ECO:0000256" key="1">
    <source>
        <dbReference type="SAM" id="SignalP"/>
    </source>
</evidence>
<dbReference type="CDD" id="cd24165">
    <property type="entry name" value="TfSGL-like"/>
    <property type="match status" value="1"/>
</dbReference>
<evidence type="ECO:0000259" key="2">
    <source>
        <dbReference type="Pfam" id="PF26157"/>
    </source>
</evidence>
<organism evidence="3 4">
    <name type="scientific">Pseudogymnoascus verrucosus</name>
    <dbReference type="NCBI Taxonomy" id="342668"/>
    <lineage>
        <taxon>Eukaryota</taxon>
        <taxon>Fungi</taxon>
        <taxon>Dikarya</taxon>
        <taxon>Ascomycota</taxon>
        <taxon>Pezizomycotina</taxon>
        <taxon>Leotiomycetes</taxon>
        <taxon>Thelebolales</taxon>
        <taxon>Thelebolaceae</taxon>
        <taxon>Pseudogymnoascus</taxon>
    </lineage>
</organism>
<sequence length="529" mass="58786">MLPPTLSNAALLLPLILSASATPFAASRSAKSPPNCRFAHDYTQASILKNPEPFAQDLLYWEGKFHADNVGYNGNNGMTFDGTLLDQVTGLPTKKNAFSAASKESLQFMLYAHAISGSADAARFLSPDKPSAAPKIAADILEVKLKTYLKFNETYPGFGGLLPWYANAEGSDSIEPTWDWVNRIPALDNGELLWAVYGAIQAMEKSSEKSFQQLARKWQKWLDFTKTTLPIMFYNGGGRVCASTAIANQSLPVSHPNQTYICENPTYILDDPYEGELVTWWLHFFGGFSSAEKLKLWEVKRAKMKSVDWKEGSKGPVTVLQGYWFSAHEPWKVLEMPYFDVDIVKQVYRNGEVVRTCHSAANKIPGMYASVNNATDPVTGEIQGYISATGVQSVASQKVTESYMITPYSSYPVMLFSKKVGLAWWHNMVGSKKGQNQYGSTEGSRIDGTLVSSFVSWDSKITTVVAMLGGVQDLVRDRMRSEGIYDEFKSVLKREYNMVFKNVKGKNVDFCLPTAQIPDKGLVDYTNCN</sequence>
<dbReference type="RefSeq" id="XP_059320123.1">
    <property type="nucleotide sequence ID" value="XM_059463251.1"/>
</dbReference>
<accession>A0A2P2SYR5</accession>
<feature type="domain" description="Endo-beta-1,2-glucanase SGL" evidence="2">
    <location>
        <begin position="78"/>
        <end position="529"/>
    </location>
</feature>